<comment type="caution">
    <text evidence="1">The sequence shown here is derived from an EMBL/GenBank/DDBJ whole genome shotgun (WGS) entry which is preliminary data.</text>
</comment>
<gene>
    <name evidence="1" type="ORF">FXO26_17450</name>
</gene>
<sequence>MLVLTVYGVDALLLHEQGRAPPTSVTRTIISDGEAIMTVLAQPLTLAQQKALRPKRITATGLFEAKVDLSPIEFQTTTVVHDFEQAVYRINGRHADNSVTIKEIFIQIPDNVRVGQEIDLAKQEFTNVKVWYSVKLPQDHYTVSAIEGTLIIRGLAAGVIKIRGTLHATTDHDVNGHAHVLDVDFDLTS</sequence>
<evidence type="ECO:0000313" key="1">
    <source>
        <dbReference type="EMBL" id="TYK56815.1"/>
    </source>
</evidence>
<proteinExistence type="predicted"/>
<reference evidence="1 2" key="1">
    <citation type="submission" date="2019-08" db="EMBL/GenBank/DDBJ databases">
        <title>Subclass B2 metallo-beta lactamase from Pseudomonas synxantha.</title>
        <authorList>
            <person name="Poirel L."/>
            <person name="Palmieri M."/>
            <person name="Masseron A."/>
            <person name="Perreten V."/>
            <person name="Nordman P."/>
        </authorList>
    </citation>
    <scope>NUCLEOTIDE SEQUENCE [LARGE SCALE GENOMIC DNA]</scope>
    <source>
        <strain evidence="1 2">MCP106</strain>
    </source>
</reference>
<evidence type="ECO:0000313" key="2">
    <source>
        <dbReference type="Proteomes" id="UP000324029"/>
    </source>
</evidence>
<name>A0A5D3GB59_9PSED</name>
<accession>A0A5D3GB59</accession>
<protein>
    <submittedName>
        <fullName evidence="1">Uncharacterized protein</fullName>
    </submittedName>
</protein>
<dbReference type="EMBL" id="VSRO01000008">
    <property type="protein sequence ID" value="TYK56815.1"/>
    <property type="molecule type" value="Genomic_DNA"/>
</dbReference>
<dbReference type="Proteomes" id="UP000324029">
    <property type="component" value="Unassembled WGS sequence"/>
</dbReference>
<organism evidence="1 2">
    <name type="scientific">Pseudomonas synxantha</name>
    <dbReference type="NCBI Taxonomy" id="47883"/>
    <lineage>
        <taxon>Bacteria</taxon>
        <taxon>Pseudomonadati</taxon>
        <taxon>Pseudomonadota</taxon>
        <taxon>Gammaproteobacteria</taxon>
        <taxon>Pseudomonadales</taxon>
        <taxon>Pseudomonadaceae</taxon>
        <taxon>Pseudomonas</taxon>
    </lineage>
</organism>
<dbReference type="RefSeq" id="WP_148853728.1">
    <property type="nucleotide sequence ID" value="NZ_VSRO01000008.1"/>
</dbReference>
<reference evidence="1 2" key="2">
    <citation type="submission" date="2019-08" db="EMBL/GenBank/DDBJ databases">
        <authorList>
            <person name="Brilhante M."/>
            <person name="Perreten V."/>
        </authorList>
    </citation>
    <scope>NUCLEOTIDE SEQUENCE [LARGE SCALE GENOMIC DNA]</scope>
    <source>
        <strain evidence="1 2">MCP106</strain>
    </source>
</reference>
<dbReference type="AlphaFoldDB" id="A0A5D3GB59"/>